<feature type="signal peptide" evidence="1">
    <location>
        <begin position="1"/>
        <end position="27"/>
    </location>
</feature>
<evidence type="ECO:0008006" key="4">
    <source>
        <dbReference type="Google" id="ProtNLM"/>
    </source>
</evidence>
<comment type="caution">
    <text evidence="2">The sequence shown here is derived from an EMBL/GenBank/DDBJ whole genome shotgun (WGS) entry which is preliminary data.</text>
</comment>
<evidence type="ECO:0000313" key="2">
    <source>
        <dbReference type="EMBL" id="GFK94513.1"/>
    </source>
</evidence>
<dbReference type="RefSeq" id="WP_173084664.1">
    <property type="nucleotide sequence ID" value="NZ_BLTE01000010.1"/>
</dbReference>
<proteinExistence type="predicted"/>
<feature type="chain" id="PRO_5028880522" description="Lipoprotein" evidence="1">
    <location>
        <begin position="28"/>
        <end position="208"/>
    </location>
</feature>
<dbReference type="Proteomes" id="UP000494245">
    <property type="component" value="Unassembled WGS sequence"/>
</dbReference>
<dbReference type="Gene3D" id="2.40.360.20">
    <property type="match status" value="1"/>
</dbReference>
<dbReference type="EMBL" id="BLTE01000010">
    <property type="protein sequence ID" value="GFK94513.1"/>
    <property type="molecule type" value="Genomic_DNA"/>
</dbReference>
<reference evidence="2 3" key="2">
    <citation type="submission" date="2020-05" db="EMBL/GenBank/DDBJ databases">
        <title>Draft genome sequence of Desulfovibrio sp. strainFSS-1.</title>
        <authorList>
            <person name="Shimoshige H."/>
            <person name="Kobayashi H."/>
            <person name="Maekawa T."/>
        </authorList>
    </citation>
    <scope>NUCLEOTIDE SEQUENCE [LARGE SCALE GENOMIC DNA]</scope>
    <source>
        <strain evidence="2 3">SIID29052-01</strain>
    </source>
</reference>
<sequence length="208" mass="22642">MTTNAPSVRPLSVLLLLVLALSLAGCASRHTEVAPLPAAQAPQWKTGDWWRFSAKTRSPYALAERMEVRSVGDEIVLTGDGDQARKAVLGRDLSVRSSNGSLLAYSVDSGTDAYIFFPLAVGQTRTFTQNASTAKGSASYTNTVTVEASEEVTTPAGTFKTFRIKVQKRNTTGWSGTYTLWYSPEVAYFVRITDTHGHNAVLQEFGRK</sequence>
<dbReference type="InterPro" id="IPR021457">
    <property type="entry name" value="DUF3108"/>
</dbReference>
<keyword evidence="1" id="KW-0732">Signal</keyword>
<gene>
    <name evidence="2" type="ORF">NNJEOMEG_02359</name>
</gene>
<evidence type="ECO:0000313" key="3">
    <source>
        <dbReference type="Proteomes" id="UP000494245"/>
    </source>
</evidence>
<keyword evidence="3" id="KW-1185">Reference proteome</keyword>
<organism evidence="2 3">
    <name type="scientific">Fundidesulfovibrio magnetotacticus</name>
    <dbReference type="NCBI Taxonomy" id="2730080"/>
    <lineage>
        <taxon>Bacteria</taxon>
        <taxon>Pseudomonadati</taxon>
        <taxon>Thermodesulfobacteriota</taxon>
        <taxon>Desulfovibrionia</taxon>
        <taxon>Desulfovibrionales</taxon>
        <taxon>Desulfovibrionaceae</taxon>
        <taxon>Fundidesulfovibrio</taxon>
    </lineage>
</organism>
<evidence type="ECO:0000256" key="1">
    <source>
        <dbReference type="SAM" id="SignalP"/>
    </source>
</evidence>
<name>A0A6V8LPL8_9BACT</name>
<dbReference type="Pfam" id="PF11306">
    <property type="entry name" value="DUF3108"/>
    <property type="match status" value="1"/>
</dbReference>
<dbReference type="AlphaFoldDB" id="A0A6V8LPL8"/>
<accession>A0A6V8LPL8</accession>
<protein>
    <recommendedName>
        <fullName evidence="4">Lipoprotein</fullName>
    </recommendedName>
</protein>
<reference evidence="2 3" key="1">
    <citation type="submission" date="2020-04" db="EMBL/GenBank/DDBJ databases">
        <authorList>
            <consortium name="Desulfovibrio sp. FSS-1 genome sequencing consortium"/>
            <person name="Shimoshige H."/>
            <person name="Kobayashi H."/>
            <person name="Maekawa T."/>
        </authorList>
    </citation>
    <scope>NUCLEOTIDE SEQUENCE [LARGE SCALE GENOMIC DNA]</scope>
    <source>
        <strain evidence="2 3">SIID29052-01</strain>
    </source>
</reference>